<keyword evidence="1" id="KW-0443">Lipid metabolism</keyword>
<comment type="similarity">
    <text evidence="4">Belongs to the choline/ethanolamine kinase family.</text>
</comment>
<dbReference type="GO" id="GO:0005737">
    <property type="term" value="C:cytoplasm"/>
    <property type="evidence" value="ECO:0007669"/>
    <property type="project" value="TreeGrafter"/>
</dbReference>
<dbReference type="Pfam" id="PF01633">
    <property type="entry name" value="Choline_kinase"/>
    <property type="match status" value="2"/>
</dbReference>
<dbReference type="EC" id="2.7.1.82" evidence="5"/>
<keyword evidence="1" id="KW-0444">Lipid biosynthesis</keyword>
<keyword evidence="7" id="KW-1185">Reference proteome</keyword>
<keyword evidence="1" id="KW-0594">Phospholipid biosynthesis</keyword>
<proteinExistence type="inferred from homology"/>
<reference evidence="7" key="1">
    <citation type="journal article" date="2018" name="PLoS ONE">
        <title>Chinook salmon (Oncorhynchus tshawytscha) genome and transcriptome.</title>
        <authorList>
            <person name="Christensen K.A."/>
            <person name="Leong J.S."/>
            <person name="Sakhrani D."/>
            <person name="Biagi C.A."/>
            <person name="Minkley D.R."/>
            <person name="Withler R.E."/>
            <person name="Rondeau E.B."/>
            <person name="Koop B.F."/>
            <person name="Devlin R.H."/>
        </authorList>
    </citation>
    <scope>NUCLEOTIDE SEQUENCE [LARGE SCALE GENOMIC DNA]</scope>
</reference>
<reference evidence="6" key="3">
    <citation type="submission" date="2025-09" db="UniProtKB">
        <authorList>
            <consortium name="Ensembl"/>
        </authorList>
    </citation>
    <scope>IDENTIFICATION</scope>
</reference>
<dbReference type="SUPFAM" id="SSF56112">
    <property type="entry name" value="Protein kinase-like (PK-like)"/>
    <property type="match status" value="1"/>
</dbReference>
<dbReference type="PANTHER" id="PTHR22603">
    <property type="entry name" value="CHOLINE/ETHANOALAMINE KINASE"/>
    <property type="match status" value="1"/>
</dbReference>
<evidence type="ECO:0000256" key="5">
    <source>
        <dbReference type="ARBA" id="ARBA00038874"/>
    </source>
</evidence>
<comment type="pathway">
    <text evidence="3">Phospholipid metabolism; phosphatidylethanolamine biosynthesis; phosphatidylethanolamine from ethanolamine: step 1/3.</text>
</comment>
<evidence type="ECO:0000313" key="6">
    <source>
        <dbReference type="Ensembl" id="ENSOTSP00005114268.1"/>
    </source>
</evidence>
<dbReference type="InterPro" id="IPR011009">
    <property type="entry name" value="Kinase-like_dom_sf"/>
</dbReference>
<protein>
    <recommendedName>
        <fullName evidence="5">ethanolamine kinase</fullName>
        <ecNumber evidence="5">2.7.1.82</ecNumber>
    </recommendedName>
</protein>
<evidence type="ECO:0000256" key="3">
    <source>
        <dbReference type="ARBA" id="ARBA00037883"/>
    </source>
</evidence>
<dbReference type="Proteomes" id="UP000694402">
    <property type="component" value="Unassembled WGS sequence"/>
</dbReference>
<dbReference type="Gene3D" id="3.90.1200.10">
    <property type="match status" value="2"/>
</dbReference>
<keyword evidence="2" id="KW-1208">Phospholipid metabolism</keyword>
<dbReference type="AlphaFoldDB" id="A0AAZ3PDN4"/>
<name>A0AAZ3PDN4_ONCTS</name>
<evidence type="ECO:0000313" key="7">
    <source>
        <dbReference type="Proteomes" id="UP000694402"/>
    </source>
</evidence>
<dbReference type="GO" id="GO:0006646">
    <property type="term" value="P:phosphatidylethanolamine biosynthetic process"/>
    <property type="evidence" value="ECO:0007669"/>
    <property type="project" value="TreeGrafter"/>
</dbReference>
<reference evidence="6" key="2">
    <citation type="submission" date="2025-08" db="UniProtKB">
        <authorList>
            <consortium name="Ensembl"/>
        </authorList>
    </citation>
    <scope>IDENTIFICATION</scope>
</reference>
<dbReference type="PANTHER" id="PTHR22603:SF68">
    <property type="entry name" value="ETHANOLAMINE KINASE 1"/>
    <property type="match status" value="1"/>
</dbReference>
<dbReference type="GO" id="GO:0004305">
    <property type="term" value="F:ethanolamine kinase activity"/>
    <property type="evidence" value="ECO:0007669"/>
    <property type="project" value="UniProtKB-EC"/>
</dbReference>
<sequence length="221" mass="25319">PHSGVLEIISRLRFQWKPQAIQRKVSEWMRGIMTNLSLSNAGPTKLTPHSKTASITWTGICFVLLLFPCRLIATEMGKILSIKFKSDNHAENILYFVIFFGPHSSKLLKEVPIESLKDEMETLKRHLSLIGSTTVFCHNDLLTKNIIYDYKEGNHFNEFAGVKGIDYSLYPSPELQRDWLTAYLESYKHSVGLGATVSNFFWGLWAILQARDSSIDFNFER</sequence>
<organism evidence="6 7">
    <name type="scientific">Oncorhynchus tshawytscha</name>
    <name type="common">Chinook salmon</name>
    <name type="synonym">Salmo tshawytscha</name>
    <dbReference type="NCBI Taxonomy" id="74940"/>
    <lineage>
        <taxon>Eukaryota</taxon>
        <taxon>Metazoa</taxon>
        <taxon>Chordata</taxon>
        <taxon>Craniata</taxon>
        <taxon>Vertebrata</taxon>
        <taxon>Euteleostomi</taxon>
        <taxon>Actinopterygii</taxon>
        <taxon>Neopterygii</taxon>
        <taxon>Teleostei</taxon>
        <taxon>Protacanthopterygii</taxon>
        <taxon>Salmoniformes</taxon>
        <taxon>Salmonidae</taxon>
        <taxon>Salmoninae</taxon>
        <taxon>Oncorhynchus</taxon>
    </lineage>
</organism>
<dbReference type="GeneTree" id="ENSGT00950000182939"/>
<accession>A0AAZ3PDN4</accession>
<evidence type="ECO:0000256" key="1">
    <source>
        <dbReference type="ARBA" id="ARBA00023209"/>
    </source>
</evidence>
<evidence type="ECO:0000256" key="2">
    <source>
        <dbReference type="ARBA" id="ARBA00023264"/>
    </source>
</evidence>
<dbReference type="Ensembl" id="ENSOTST00005124177.1">
    <property type="protein sequence ID" value="ENSOTSP00005114268.1"/>
    <property type="gene ID" value="ENSOTSG00005005892.2"/>
</dbReference>
<evidence type="ECO:0000256" key="4">
    <source>
        <dbReference type="ARBA" id="ARBA00038211"/>
    </source>
</evidence>